<keyword evidence="1" id="KW-0732">Signal</keyword>
<evidence type="ECO:0000313" key="2">
    <source>
        <dbReference type="Proteomes" id="UP000046392"/>
    </source>
</evidence>
<dbReference type="PANTHER" id="PTHR24367:SF21">
    <property type="entry name" value="LEUCINE-RICH REPEAT LGI FAMILY MEMBER 2"/>
    <property type="match status" value="1"/>
</dbReference>
<dbReference type="PANTHER" id="PTHR24367">
    <property type="entry name" value="LEUCINE-RICH REPEAT-CONTAINING PROTEIN"/>
    <property type="match status" value="1"/>
</dbReference>
<feature type="signal peptide" evidence="1">
    <location>
        <begin position="1"/>
        <end position="20"/>
    </location>
</feature>
<dbReference type="GO" id="GO:0005615">
    <property type="term" value="C:extracellular space"/>
    <property type="evidence" value="ECO:0007669"/>
    <property type="project" value="TreeGrafter"/>
</dbReference>
<proteinExistence type="predicted"/>
<sequence length="837" mass="96862">MIKWIFILIFLLNISILIITCPSDCSCSSNSIICTCNEHAWSYKNFNLNGENKEPFYNNHLVLSNFSNYLEYVDNVIIHSCSHVTVSNGTFTNLKVKDSIKFIDIKKLSFSSYSFKDIKESPKQFVIQNSFVTSLPQFTFTGLRNLNHFWIRNTTINKIQKLAFSGIREIDYLYFRQVVISHIEVGSFAQMININKFFMRDQILLPSISEHLFVGSNFKEMIFEKGEIVGSELFLMGVRSKKITIKEMKLQLKSGVLKRIPTQEVTEYKMINCTINRITPALFYNHSKVVIEHSNINSIRGIQNIIPYNISLILFNNCKINQFHSHSIRGSRDFNELKIDKCKIEHLHTKSFYESHINFLFIENSLIGNIEKRTFDTNSINEVSIFNTTTKTLGKDLFYQTIMSSLTIINCTLGEAIEGGIFGEIKEVNNFLLKYTIIEEQEEGIFKNSNIKNLQLLYNLFTSTFKRQYFDNLFAQNLIFSHNILLCDPNDCEVNALFTKIFPHHLEWRITDNICQYGRNVNNQIEGIVNNNNNNNEYICNKPIEYSPTPGLICQNRWLIDDCTCDNGYTDSTNKSSDIIHTFPSKAKFLLIGDCKHLTLIDTPDFKSLYIYFYRIDNGITIVSVPKSIRRIFIHNSDLQMSHSYAFKENHLEMLYFNNVFLPSMNEKVFYDMYIDKISIKDSKINQIGKSSFKSSIIKSIDIKNSNINESGNLLDSSTKIYVENSNLAKKYDIQSNQLPSISLKRDSSKVGIPDSLIYPLKVAAEKCLLIDTNVEGDCNYYSKVLSCTFERNSKCYEKNSNDIQNLYSIKDSSSRNCKSLYITFFTLLIFIYSYTF</sequence>
<dbReference type="InterPro" id="IPR051295">
    <property type="entry name" value="LGI_related"/>
</dbReference>
<dbReference type="STRING" id="174720.A0A0N5BP49"/>
<name>A0A0N5BP49_STREA</name>
<feature type="chain" id="PRO_5009790768" evidence="1">
    <location>
        <begin position="21"/>
        <end position="837"/>
    </location>
</feature>
<dbReference type="AlphaFoldDB" id="A0A0N5BP49"/>
<reference evidence="3 4" key="1">
    <citation type="submission" date="2017-02" db="UniProtKB">
        <authorList>
            <consortium name="WormBaseParasite"/>
        </authorList>
    </citation>
    <scope>IDENTIFICATION</scope>
</reference>
<dbReference type="WBParaSite" id="SPAL_0000767500.1">
    <property type="protein sequence ID" value="SPAL_0000767500.1"/>
    <property type="gene ID" value="SPAL_0000767500"/>
</dbReference>
<evidence type="ECO:0000313" key="3">
    <source>
        <dbReference type="WBParaSite" id="SPAL_0000767500.1"/>
    </source>
</evidence>
<dbReference type="SUPFAM" id="SSF52058">
    <property type="entry name" value="L domain-like"/>
    <property type="match status" value="2"/>
</dbReference>
<protein>
    <submittedName>
        <fullName evidence="3 4">Beta_helix domain-containing protein</fullName>
    </submittedName>
</protein>
<dbReference type="Proteomes" id="UP000046392">
    <property type="component" value="Unplaced"/>
</dbReference>
<dbReference type="GO" id="GO:1904862">
    <property type="term" value="P:inhibitory synapse assembly"/>
    <property type="evidence" value="ECO:0007669"/>
    <property type="project" value="TreeGrafter"/>
</dbReference>
<accession>A0A0N5BP49</accession>
<dbReference type="Gene3D" id="3.80.10.10">
    <property type="entry name" value="Ribonuclease Inhibitor"/>
    <property type="match status" value="2"/>
</dbReference>
<dbReference type="WBParaSite" id="SPAL_0001609900.1">
    <property type="protein sequence ID" value="SPAL_0001609900.1"/>
    <property type="gene ID" value="SPAL_0001609900"/>
</dbReference>
<dbReference type="InterPro" id="IPR032675">
    <property type="entry name" value="LRR_dom_sf"/>
</dbReference>
<organism evidence="2 3">
    <name type="scientific">Strongyloides papillosus</name>
    <name type="common">Intestinal threadworm</name>
    <dbReference type="NCBI Taxonomy" id="174720"/>
    <lineage>
        <taxon>Eukaryota</taxon>
        <taxon>Metazoa</taxon>
        <taxon>Ecdysozoa</taxon>
        <taxon>Nematoda</taxon>
        <taxon>Chromadorea</taxon>
        <taxon>Rhabditida</taxon>
        <taxon>Tylenchina</taxon>
        <taxon>Panagrolaimomorpha</taxon>
        <taxon>Strongyloidoidea</taxon>
        <taxon>Strongyloididae</taxon>
        <taxon>Strongyloides</taxon>
    </lineage>
</organism>
<evidence type="ECO:0000256" key="1">
    <source>
        <dbReference type="SAM" id="SignalP"/>
    </source>
</evidence>
<evidence type="ECO:0000313" key="4">
    <source>
        <dbReference type="WBParaSite" id="SPAL_0001609900.1"/>
    </source>
</evidence>
<keyword evidence="2" id="KW-1185">Reference proteome</keyword>